<dbReference type="Pfam" id="PF00196">
    <property type="entry name" value="GerE"/>
    <property type="match status" value="1"/>
</dbReference>
<gene>
    <name evidence="5" type="ORF">GCM10009789_49560</name>
</gene>
<dbReference type="SMART" id="SM00421">
    <property type="entry name" value="HTH_LUXR"/>
    <property type="match status" value="1"/>
</dbReference>
<proteinExistence type="predicted"/>
<name>A0ABN2DZ76_9ACTN</name>
<evidence type="ECO:0000259" key="4">
    <source>
        <dbReference type="PROSITE" id="PS50043"/>
    </source>
</evidence>
<dbReference type="InterPro" id="IPR059106">
    <property type="entry name" value="WHD_MalT"/>
</dbReference>
<dbReference type="InterPro" id="IPR016032">
    <property type="entry name" value="Sig_transdc_resp-reg_C-effctor"/>
</dbReference>
<dbReference type="PANTHER" id="PTHR44688:SF16">
    <property type="entry name" value="DNA-BINDING TRANSCRIPTIONAL ACTIVATOR DEVR_DOSR"/>
    <property type="match status" value="1"/>
</dbReference>
<dbReference type="RefSeq" id="WP_344217819.1">
    <property type="nucleotide sequence ID" value="NZ_BAAAOS010000033.1"/>
</dbReference>
<dbReference type="SUPFAM" id="SSF46894">
    <property type="entry name" value="C-terminal effector domain of the bipartite response regulators"/>
    <property type="match status" value="1"/>
</dbReference>
<dbReference type="PANTHER" id="PTHR44688">
    <property type="entry name" value="DNA-BINDING TRANSCRIPTIONAL ACTIVATOR DEVR_DOSR"/>
    <property type="match status" value="1"/>
</dbReference>
<reference evidence="5 6" key="1">
    <citation type="journal article" date="2019" name="Int. J. Syst. Evol. Microbiol.">
        <title>The Global Catalogue of Microorganisms (GCM) 10K type strain sequencing project: providing services to taxonomists for standard genome sequencing and annotation.</title>
        <authorList>
            <consortium name="The Broad Institute Genomics Platform"/>
            <consortium name="The Broad Institute Genome Sequencing Center for Infectious Disease"/>
            <person name="Wu L."/>
            <person name="Ma J."/>
        </authorList>
    </citation>
    <scope>NUCLEOTIDE SEQUENCE [LARGE SCALE GENOMIC DNA]</scope>
    <source>
        <strain evidence="5 6">JCM 14969</strain>
    </source>
</reference>
<dbReference type="InterPro" id="IPR027417">
    <property type="entry name" value="P-loop_NTPase"/>
</dbReference>
<dbReference type="InterPro" id="IPR036388">
    <property type="entry name" value="WH-like_DNA-bd_sf"/>
</dbReference>
<evidence type="ECO:0000256" key="1">
    <source>
        <dbReference type="ARBA" id="ARBA00023015"/>
    </source>
</evidence>
<dbReference type="Proteomes" id="UP001500393">
    <property type="component" value="Unassembled WGS sequence"/>
</dbReference>
<accession>A0ABN2DZ76</accession>
<dbReference type="SUPFAM" id="SSF52540">
    <property type="entry name" value="P-loop containing nucleoside triphosphate hydrolases"/>
    <property type="match status" value="1"/>
</dbReference>
<evidence type="ECO:0000313" key="6">
    <source>
        <dbReference type="Proteomes" id="UP001500393"/>
    </source>
</evidence>
<dbReference type="Pfam" id="PF25873">
    <property type="entry name" value="WHD_MalT"/>
    <property type="match status" value="1"/>
</dbReference>
<feature type="domain" description="HTH luxR-type" evidence="4">
    <location>
        <begin position="608"/>
        <end position="671"/>
    </location>
</feature>
<dbReference type="PRINTS" id="PR00038">
    <property type="entry name" value="HTHLUXR"/>
</dbReference>
<comment type="caution">
    <text evidence="5">The sequence shown here is derived from an EMBL/GenBank/DDBJ whole genome shotgun (WGS) entry which is preliminary data.</text>
</comment>
<dbReference type="InterPro" id="IPR000792">
    <property type="entry name" value="Tscrpt_reg_LuxR_C"/>
</dbReference>
<keyword evidence="2" id="KW-0238">DNA-binding</keyword>
<evidence type="ECO:0000313" key="5">
    <source>
        <dbReference type="EMBL" id="GAA1590024.1"/>
    </source>
</evidence>
<dbReference type="EMBL" id="BAAAOS010000033">
    <property type="protein sequence ID" value="GAA1590024.1"/>
    <property type="molecule type" value="Genomic_DNA"/>
</dbReference>
<keyword evidence="3" id="KW-0804">Transcription</keyword>
<organism evidence="5 6">
    <name type="scientific">Kribbella sancticallisti</name>
    <dbReference type="NCBI Taxonomy" id="460087"/>
    <lineage>
        <taxon>Bacteria</taxon>
        <taxon>Bacillati</taxon>
        <taxon>Actinomycetota</taxon>
        <taxon>Actinomycetes</taxon>
        <taxon>Propionibacteriales</taxon>
        <taxon>Kribbellaceae</taxon>
        <taxon>Kribbella</taxon>
    </lineage>
</organism>
<dbReference type="CDD" id="cd06170">
    <property type="entry name" value="LuxR_C_like"/>
    <property type="match status" value="1"/>
</dbReference>
<keyword evidence="1" id="KW-0805">Transcription regulation</keyword>
<dbReference type="Gene3D" id="1.10.10.10">
    <property type="entry name" value="Winged helix-like DNA-binding domain superfamily/Winged helix DNA-binding domain"/>
    <property type="match status" value="1"/>
</dbReference>
<evidence type="ECO:0000256" key="3">
    <source>
        <dbReference type="ARBA" id="ARBA00023163"/>
    </source>
</evidence>
<keyword evidence="6" id="KW-1185">Reference proteome</keyword>
<dbReference type="PROSITE" id="PS50043">
    <property type="entry name" value="HTH_LUXR_2"/>
    <property type="match status" value="1"/>
</dbReference>
<protein>
    <recommendedName>
        <fullName evidence="4">HTH luxR-type domain-containing protein</fullName>
    </recommendedName>
</protein>
<sequence>METADLVAAKLRPPAWLAPLLPRPRLSAQLEKAAGSSSVILLLGPSGSGKTAALSQWSPGAWVTLDAQDNDPVLFWRYVARALGVAGDPHPPGSDAFVAAIASRVEPGSVLVLDEYEHVVAAGIHRQLDLLIGASPLTLVISSRTRPPLRLDRLLLSGRLTVLSWTDLRFSAEEAELLGPRVVDSEGWPASVALEGRETEYLVEHVWGSLAADLKDFLLVAAVPARFDVALMDSLTGASDSAELLDRLRRDAVFLVSDDGRGRWYRLQRSFREALLHRLETTAPDHLTAVRRGAARWHARSGDKEEAIGLALSAGDFAFAVRLLDEQLDGLYQDGRLVSLERWLLALPDSALAASRLGRRALNLWCELGRFSERDRWITATSADHRSARSSPRSGDERAVGADEVWRLCLPRERGDLTSALRQGRELLASRLLTTPQAASQARISVARSLLLAGRLADSQALASEIPALWPGEPPAPVRVAMHGLLGLAAYLQREVEAAAVQGVRAAVRECQVRPSARMMPEAMILLALSSQHPGAELAHLLDEPGYGNDLTMGAFANLLLAQHLDAPEARGRLAAADALLATCPNPLGLVEFRNQVAAAVGDPIPPTAVSTESLSDRELLVLHYLRSDLTLREIAEDLFLSINTIKTHARTIYRKLNVHGRDELRPSRSGDAEPQT</sequence>
<evidence type="ECO:0000256" key="2">
    <source>
        <dbReference type="ARBA" id="ARBA00023125"/>
    </source>
</evidence>